<keyword evidence="6" id="KW-0460">Magnesium</keyword>
<keyword evidence="4" id="KW-0479">Metal-binding</keyword>
<evidence type="ECO:0000256" key="7">
    <source>
        <dbReference type="ARBA" id="ARBA00038093"/>
    </source>
</evidence>
<dbReference type="InterPro" id="IPR050556">
    <property type="entry name" value="Type_II_TA_system_RNase"/>
</dbReference>
<dbReference type="PANTHER" id="PTHR33653:SF1">
    <property type="entry name" value="RIBONUCLEASE VAPC2"/>
    <property type="match status" value="1"/>
</dbReference>
<gene>
    <name evidence="9" type="ORF">MNBD_GAMMA18-388</name>
</gene>
<dbReference type="GO" id="GO:0004540">
    <property type="term" value="F:RNA nuclease activity"/>
    <property type="evidence" value="ECO:0007669"/>
    <property type="project" value="InterPro"/>
</dbReference>
<comment type="cofactor">
    <cofactor evidence="1">
        <name>Mg(2+)</name>
        <dbReference type="ChEBI" id="CHEBI:18420"/>
    </cofactor>
</comment>
<dbReference type="InterPro" id="IPR022907">
    <property type="entry name" value="VapC_family"/>
</dbReference>
<keyword evidence="2" id="KW-1277">Toxin-antitoxin system</keyword>
<feature type="domain" description="PIN" evidence="8">
    <location>
        <begin position="4"/>
        <end position="125"/>
    </location>
</feature>
<dbReference type="InterPro" id="IPR002716">
    <property type="entry name" value="PIN_dom"/>
</dbReference>
<dbReference type="SUPFAM" id="SSF88723">
    <property type="entry name" value="PIN domain-like"/>
    <property type="match status" value="1"/>
</dbReference>
<keyword evidence="3" id="KW-0540">Nuclease</keyword>
<dbReference type="AlphaFoldDB" id="A0A3B0ZAC7"/>
<protein>
    <submittedName>
        <fullName evidence="9">VapC toxin protein</fullName>
    </submittedName>
</protein>
<dbReference type="CDD" id="cd09881">
    <property type="entry name" value="PIN_VapC4-5_FitB-like"/>
    <property type="match status" value="1"/>
</dbReference>
<evidence type="ECO:0000256" key="4">
    <source>
        <dbReference type="ARBA" id="ARBA00022723"/>
    </source>
</evidence>
<dbReference type="GO" id="GO:0016787">
    <property type="term" value="F:hydrolase activity"/>
    <property type="evidence" value="ECO:0007669"/>
    <property type="project" value="UniProtKB-KW"/>
</dbReference>
<evidence type="ECO:0000256" key="6">
    <source>
        <dbReference type="ARBA" id="ARBA00022842"/>
    </source>
</evidence>
<comment type="similarity">
    <text evidence="7">Belongs to the PINc/VapC protein family.</text>
</comment>
<name>A0A3B0ZAC7_9ZZZZ</name>
<dbReference type="HAMAP" id="MF_00265">
    <property type="entry name" value="VapC_Nob1"/>
    <property type="match status" value="1"/>
</dbReference>
<reference evidence="9" key="1">
    <citation type="submission" date="2018-06" db="EMBL/GenBank/DDBJ databases">
        <authorList>
            <person name="Zhirakovskaya E."/>
        </authorList>
    </citation>
    <scope>NUCLEOTIDE SEQUENCE</scope>
</reference>
<proteinExistence type="inferred from homology"/>
<dbReference type="PANTHER" id="PTHR33653">
    <property type="entry name" value="RIBONUCLEASE VAPC2"/>
    <property type="match status" value="1"/>
</dbReference>
<evidence type="ECO:0000313" key="9">
    <source>
        <dbReference type="EMBL" id="VAW88501.1"/>
    </source>
</evidence>
<dbReference type="GO" id="GO:0046872">
    <property type="term" value="F:metal ion binding"/>
    <property type="evidence" value="ECO:0007669"/>
    <property type="project" value="UniProtKB-KW"/>
</dbReference>
<dbReference type="NCBIfam" id="NF010285">
    <property type="entry name" value="PRK13725.1"/>
    <property type="match status" value="1"/>
</dbReference>
<dbReference type="Pfam" id="PF01850">
    <property type="entry name" value="PIN"/>
    <property type="match status" value="1"/>
</dbReference>
<dbReference type="Gene3D" id="3.40.50.1010">
    <property type="entry name" value="5'-nuclease"/>
    <property type="match status" value="1"/>
</dbReference>
<evidence type="ECO:0000259" key="8">
    <source>
        <dbReference type="Pfam" id="PF01850"/>
    </source>
</evidence>
<dbReference type="InterPro" id="IPR029060">
    <property type="entry name" value="PIN-like_dom_sf"/>
</dbReference>
<evidence type="ECO:0000256" key="5">
    <source>
        <dbReference type="ARBA" id="ARBA00022801"/>
    </source>
</evidence>
<dbReference type="EMBL" id="UOFP01000225">
    <property type="protein sequence ID" value="VAW88501.1"/>
    <property type="molecule type" value="Genomic_DNA"/>
</dbReference>
<evidence type="ECO:0000256" key="3">
    <source>
        <dbReference type="ARBA" id="ARBA00022722"/>
    </source>
</evidence>
<evidence type="ECO:0000256" key="1">
    <source>
        <dbReference type="ARBA" id="ARBA00001946"/>
    </source>
</evidence>
<organism evidence="9">
    <name type="scientific">hydrothermal vent metagenome</name>
    <dbReference type="NCBI Taxonomy" id="652676"/>
    <lineage>
        <taxon>unclassified sequences</taxon>
        <taxon>metagenomes</taxon>
        <taxon>ecological metagenomes</taxon>
    </lineage>
</organism>
<sequence>MLKYMLDTNIIIYTIKNRPAQVREAFKQHEGQMCISAITKGELIYGAEKSSQPERNLTDIERLIARLEVAPFEDHASEHFGQLRAELYRIGKPIGPYDMMIAGHARAMGLILVTNNMKEFERVPGLRVENWV</sequence>
<keyword evidence="5" id="KW-0378">Hydrolase</keyword>
<accession>A0A3B0ZAC7</accession>
<evidence type="ECO:0000256" key="2">
    <source>
        <dbReference type="ARBA" id="ARBA00022649"/>
    </source>
</evidence>